<keyword evidence="5" id="KW-1185">Reference proteome</keyword>
<dbReference type="SUPFAM" id="SSF46689">
    <property type="entry name" value="Homeodomain-like"/>
    <property type="match status" value="1"/>
</dbReference>
<dbReference type="Pfam" id="PF17920">
    <property type="entry name" value="TetR_C_16"/>
    <property type="match status" value="1"/>
</dbReference>
<evidence type="ECO:0000256" key="1">
    <source>
        <dbReference type="ARBA" id="ARBA00023125"/>
    </source>
</evidence>
<gene>
    <name evidence="4" type="ORF">Adu01nite_84390</name>
</gene>
<evidence type="ECO:0000313" key="5">
    <source>
        <dbReference type="Proteomes" id="UP000637628"/>
    </source>
</evidence>
<protein>
    <submittedName>
        <fullName evidence="4">TetR family transcriptional regulator</fullName>
    </submittedName>
</protein>
<dbReference type="InterPro" id="IPR001647">
    <property type="entry name" value="HTH_TetR"/>
</dbReference>
<keyword evidence="1 2" id="KW-0238">DNA-binding</keyword>
<dbReference type="EMBL" id="BOML01000072">
    <property type="protein sequence ID" value="GIE07089.1"/>
    <property type="molecule type" value="Genomic_DNA"/>
</dbReference>
<evidence type="ECO:0000259" key="3">
    <source>
        <dbReference type="PROSITE" id="PS50977"/>
    </source>
</evidence>
<comment type="caution">
    <text evidence="4">The sequence shown here is derived from an EMBL/GenBank/DDBJ whole genome shotgun (WGS) entry which is preliminary data.</text>
</comment>
<organism evidence="4 5">
    <name type="scientific">Paractinoplanes durhamensis</name>
    <dbReference type="NCBI Taxonomy" id="113563"/>
    <lineage>
        <taxon>Bacteria</taxon>
        <taxon>Bacillati</taxon>
        <taxon>Actinomycetota</taxon>
        <taxon>Actinomycetes</taxon>
        <taxon>Micromonosporales</taxon>
        <taxon>Micromonosporaceae</taxon>
        <taxon>Paractinoplanes</taxon>
    </lineage>
</organism>
<sequence length="195" mass="21463">MMTSTPRRRDADATRRRLLEAARRRFAEDGYAATTVRDIAEDAGVNVALINRYFANKEGLFEACLRHAGEELRRSSGDVPLSEIPERIAAQLAGADDVPAQLQLLLRSSGDERADQIRRAVLRESAERVAERAGWTEGDDRLLLRSEIVLAATIGMAILRWTTKVEPLASADEAALVDPLKDLVAALLGDRSEVE</sequence>
<dbReference type="Gene3D" id="1.10.357.10">
    <property type="entry name" value="Tetracycline Repressor, domain 2"/>
    <property type="match status" value="1"/>
</dbReference>
<evidence type="ECO:0000313" key="4">
    <source>
        <dbReference type="EMBL" id="GIE07089.1"/>
    </source>
</evidence>
<dbReference type="InterPro" id="IPR036271">
    <property type="entry name" value="Tet_transcr_reg_TetR-rel_C_sf"/>
</dbReference>
<dbReference type="Pfam" id="PF00440">
    <property type="entry name" value="TetR_N"/>
    <property type="match status" value="1"/>
</dbReference>
<proteinExistence type="predicted"/>
<evidence type="ECO:0000256" key="2">
    <source>
        <dbReference type="PROSITE-ProRule" id="PRU00335"/>
    </source>
</evidence>
<name>A0ABQ3ZB93_9ACTN</name>
<feature type="domain" description="HTH tetR-type" evidence="3">
    <location>
        <begin position="12"/>
        <end position="72"/>
    </location>
</feature>
<dbReference type="PROSITE" id="PS50977">
    <property type="entry name" value="HTH_TETR_2"/>
    <property type="match status" value="1"/>
</dbReference>
<dbReference type="InterPro" id="IPR023772">
    <property type="entry name" value="DNA-bd_HTH_TetR-type_CS"/>
</dbReference>
<dbReference type="Proteomes" id="UP000637628">
    <property type="component" value="Unassembled WGS sequence"/>
</dbReference>
<accession>A0ABQ3ZB93</accession>
<dbReference type="PANTHER" id="PTHR30055">
    <property type="entry name" value="HTH-TYPE TRANSCRIPTIONAL REGULATOR RUTR"/>
    <property type="match status" value="1"/>
</dbReference>
<dbReference type="InterPro" id="IPR009057">
    <property type="entry name" value="Homeodomain-like_sf"/>
</dbReference>
<dbReference type="InterPro" id="IPR041678">
    <property type="entry name" value="TetR_C_16"/>
</dbReference>
<dbReference type="InterPro" id="IPR050109">
    <property type="entry name" value="HTH-type_TetR-like_transc_reg"/>
</dbReference>
<feature type="DNA-binding region" description="H-T-H motif" evidence="2">
    <location>
        <begin position="35"/>
        <end position="54"/>
    </location>
</feature>
<dbReference type="SUPFAM" id="SSF48498">
    <property type="entry name" value="Tetracyclin repressor-like, C-terminal domain"/>
    <property type="match status" value="1"/>
</dbReference>
<dbReference type="PANTHER" id="PTHR30055:SF235">
    <property type="entry name" value="TRANSCRIPTIONAL REGULATORY PROTEIN"/>
    <property type="match status" value="1"/>
</dbReference>
<dbReference type="PRINTS" id="PR00455">
    <property type="entry name" value="HTHTETR"/>
</dbReference>
<reference evidence="4 5" key="1">
    <citation type="submission" date="2021-01" db="EMBL/GenBank/DDBJ databases">
        <title>Whole genome shotgun sequence of Actinoplanes durhamensis NBRC 14914.</title>
        <authorList>
            <person name="Komaki H."/>
            <person name="Tamura T."/>
        </authorList>
    </citation>
    <scope>NUCLEOTIDE SEQUENCE [LARGE SCALE GENOMIC DNA]</scope>
    <source>
        <strain evidence="4 5">NBRC 14914</strain>
    </source>
</reference>
<dbReference type="PROSITE" id="PS01081">
    <property type="entry name" value="HTH_TETR_1"/>
    <property type="match status" value="1"/>
</dbReference>